<proteinExistence type="inferred from homology"/>
<keyword evidence="4 6" id="KW-0732">Signal</keyword>
<dbReference type="EMBL" id="CP136891">
    <property type="protein sequence ID" value="WOK96809.1"/>
    <property type="molecule type" value="Genomic_DNA"/>
</dbReference>
<dbReference type="InterPro" id="IPR018119">
    <property type="entry name" value="Strictosidine_synth_cons-reg"/>
</dbReference>
<dbReference type="GO" id="GO:0005773">
    <property type="term" value="C:vacuole"/>
    <property type="evidence" value="ECO:0007669"/>
    <property type="project" value="UniProtKB-SubCell"/>
</dbReference>
<dbReference type="PANTHER" id="PTHR10426:SF79">
    <property type="entry name" value="PROTEIN STRICTOSIDINE SYNTHASE-LIKE 2"/>
    <property type="match status" value="1"/>
</dbReference>
<evidence type="ECO:0000256" key="1">
    <source>
        <dbReference type="ARBA" id="ARBA00004116"/>
    </source>
</evidence>
<keyword evidence="9" id="KW-1185">Reference proteome</keyword>
<dbReference type="Proteomes" id="UP001327560">
    <property type="component" value="Chromosome 2"/>
</dbReference>
<dbReference type="FunFam" id="2.120.10.30:FF:000032">
    <property type="entry name" value="Protein STRICTOSIDINE SYNTHASE-LIKE 13"/>
    <property type="match status" value="1"/>
</dbReference>
<keyword evidence="3" id="KW-0926">Vacuole</keyword>
<feature type="signal peptide" evidence="6">
    <location>
        <begin position="1"/>
        <end position="21"/>
    </location>
</feature>
<protein>
    <submittedName>
        <fullName evidence="8">Protein STRICTOSIDINE SYNTHASE-LIKE 10</fullName>
    </submittedName>
</protein>
<gene>
    <name evidence="8" type="ORF">Cni_G05517</name>
</gene>
<evidence type="ECO:0000256" key="2">
    <source>
        <dbReference type="ARBA" id="ARBA00009191"/>
    </source>
</evidence>
<feature type="chain" id="PRO_5042962620" evidence="6">
    <location>
        <begin position="22"/>
        <end position="373"/>
    </location>
</feature>
<dbReference type="Pfam" id="PF03088">
    <property type="entry name" value="Str_synth"/>
    <property type="match status" value="1"/>
</dbReference>
<accession>A0AAQ3JX43</accession>
<dbReference type="InterPro" id="IPR011042">
    <property type="entry name" value="6-blade_b-propeller_TolB-like"/>
</dbReference>
<evidence type="ECO:0000313" key="8">
    <source>
        <dbReference type="EMBL" id="WOK96809.1"/>
    </source>
</evidence>
<evidence type="ECO:0000256" key="3">
    <source>
        <dbReference type="ARBA" id="ARBA00022554"/>
    </source>
</evidence>
<dbReference type="PANTHER" id="PTHR10426">
    <property type="entry name" value="STRICTOSIDINE SYNTHASE-RELATED"/>
    <property type="match status" value="1"/>
</dbReference>
<comment type="similarity">
    <text evidence="2">Belongs to the strictosidine synthase family.</text>
</comment>
<reference evidence="8 9" key="1">
    <citation type="submission" date="2023-10" db="EMBL/GenBank/DDBJ databases">
        <title>Chromosome-scale genome assembly provides insights into flower coloration mechanisms of Canna indica.</title>
        <authorList>
            <person name="Li C."/>
        </authorList>
    </citation>
    <scope>NUCLEOTIDE SEQUENCE [LARGE SCALE GENOMIC DNA]</scope>
    <source>
        <tissue evidence="8">Flower</tissue>
    </source>
</reference>
<evidence type="ECO:0000259" key="7">
    <source>
        <dbReference type="Pfam" id="PF03088"/>
    </source>
</evidence>
<name>A0AAQ3JX43_9LILI</name>
<keyword evidence="5" id="KW-0325">Glycoprotein</keyword>
<dbReference type="GO" id="GO:0016787">
    <property type="term" value="F:hydrolase activity"/>
    <property type="evidence" value="ECO:0007669"/>
    <property type="project" value="TreeGrafter"/>
</dbReference>
<sequence length="373" mass="40602">MSTAKLVLIAGAVALLSVSFSYLNSSPSTAGNDVGGELRLLPLDGAVGPESVAFDASGEGPYTGVSDGRILKWKEDEQGWIHHASVYSPELANTCKGSRDPKKEHVCGRPLGLQFNKKKGDLYVADAYFGLMKVGPGDEFAAPVAAGTHGVPFRFTNGLDIDEGSGAVYFTDSSKRFQRREFTSAIISGDATGRLMRFDADTGEVQVLLEGLSFPNGVALSGDASFLLLAETTTCRILKYWTQTPRLEVVAQLPGFPDNVRRSPRGGFWVAMHSRNGRLVEWALSVPWLRRFLLLVGSRLNLQKLSSSVLGRRRGAALAVRLSEEGEVLEALEGFGERKDMRFISEVEERNGSLWVGSVLMPFLGVYHLHHPD</sequence>
<dbReference type="AlphaFoldDB" id="A0AAQ3JX43"/>
<feature type="domain" description="Strictosidine synthase conserved region" evidence="7">
    <location>
        <begin position="157"/>
        <end position="244"/>
    </location>
</feature>
<evidence type="ECO:0000256" key="6">
    <source>
        <dbReference type="SAM" id="SignalP"/>
    </source>
</evidence>
<evidence type="ECO:0000313" key="9">
    <source>
        <dbReference type="Proteomes" id="UP001327560"/>
    </source>
</evidence>
<dbReference type="GO" id="GO:0012505">
    <property type="term" value="C:endomembrane system"/>
    <property type="evidence" value="ECO:0007669"/>
    <property type="project" value="TreeGrafter"/>
</dbReference>
<dbReference type="Gene3D" id="2.120.10.30">
    <property type="entry name" value="TolB, C-terminal domain"/>
    <property type="match status" value="1"/>
</dbReference>
<evidence type="ECO:0000256" key="5">
    <source>
        <dbReference type="ARBA" id="ARBA00023180"/>
    </source>
</evidence>
<dbReference type="Pfam" id="PF20067">
    <property type="entry name" value="SSL_N"/>
    <property type="match status" value="1"/>
</dbReference>
<evidence type="ECO:0000256" key="4">
    <source>
        <dbReference type="ARBA" id="ARBA00022729"/>
    </source>
</evidence>
<dbReference type="SUPFAM" id="SSF63829">
    <property type="entry name" value="Calcium-dependent phosphotriesterase"/>
    <property type="match status" value="1"/>
</dbReference>
<organism evidence="8 9">
    <name type="scientific">Canna indica</name>
    <name type="common">Indian-shot</name>
    <dbReference type="NCBI Taxonomy" id="4628"/>
    <lineage>
        <taxon>Eukaryota</taxon>
        <taxon>Viridiplantae</taxon>
        <taxon>Streptophyta</taxon>
        <taxon>Embryophyta</taxon>
        <taxon>Tracheophyta</taxon>
        <taxon>Spermatophyta</taxon>
        <taxon>Magnoliopsida</taxon>
        <taxon>Liliopsida</taxon>
        <taxon>Zingiberales</taxon>
        <taxon>Cannaceae</taxon>
        <taxon>Canna</taxon>
    </lineage>
</organism>
<comment type="subcellular location">
    <subcellularLocation>
        <location evidence="1">Vacuole</location>
    </subcellularLocation>
</comment>